<keyword evidence="3" id="KW-0109">Calcium transport</keyword>
<dbReference type="GO" id="GO:0005245">
    <property type="term" value="F:voltage-gated calcium channel activity"/>
    <property type="evidence" value="ECO:0007669"/>
    <property type="project" value="TreeGrafter"/>
</dbReference>
<comment type="subcellular location">
    <subcellularLocation>
        <location evidence="1">Membrane</location>
        <topology evidence="1">Single-pass type I membrane protein</topology>
    </subcellularLocation>
</comment>
<evidence type="ECO:0000256" key="3">
    <source>
        <dbReference type="ARBA" id="ARBA00022568"/>
    </source>
</evidence>
<evidence type="ECO:0000313" key="18">
    <source>
        <dbReference type="Proteomes" id="UP001153321"/>
    </source>
</evidence>
<protein>
    <recommendedName>
        <fullName evidence="16">VWFA domain-containing protein</fullName>
    </recommendedName>
</protein>
<evidence type="ECO:0000313" key="17">
    <source>
        <dbReference type="EMBL" id="CAH1637247.1"/>
    </source>
</evidence>
<dbReference type="PANTHER" id="PTHR10166">
    <property type="entry name" value="VOLTAGE-DEPENDENT CALCIUM CHANNEL SUBUNIT ALPHA-2/DELTA-RELATED"/>
    <property type="match status" value="1"/>
</dbReference>
<gene>
    <name evidence="17" type="ORF">SPLIT_LOCUS2608</name>
</gene>
<feature type="domain" description="VWFA" evidence="16">
    <location>
        <begin position="370"/>
        <end position="557"/>
    </location>
</feature>
<dbReference type="PANTHER" id="PTHR10166:SF37">
    <property type="entry name" value="STOLID, ISOFORM H"/>
    <property type="match status" value="1"/>
</dbReference>
<evidence type="ECO:0000256" key="11">
    <source>
        <dbReference type="ARBA" id="ARBA00023065"/>
    </source>
</evidence>
<dbReference type="GO" id="GO:0046872">
    <property type="term" value="F:metal ion binding"/>
    <property type="evidence" value="ECO:0007669"/>
    <property type="project" value="UniProtKB-KW"/>
</dbReference>
<keyword evidence="13" id="KW-1015">Disulfide bond</keyword>
<dbReference type="InterPro" id="IPR002035">
    <property type="entry name" value="VWF_A"/>
</dbReference>
<dbReference type="Pfam" id="PF00092">
    <property type="entry name" value="VWA"/>
    <property type="match status" value="1"/>
</dbReference>
<dbReference type="Pfam" id="PF08399">
    <property type="entry name" value="VWA_N"/>
    <property type="match status" value="1"/>
</dbReference>
<keyword evidence="12" id="KW-0472">Membrane</keyword>
<dbReference type="InterPro" id="IPR036465">
    <property type="entry name" value="vWFA_dom_sf"/>
</dbReference>
<evidence type="ECO:0000256" key="2">
    <source>
        <dbReference type="ARBA" id="ARBA00022448"/>
    </source>
</evidence>
<name>A0A9P0MXQ2_SPOLI</name>
<dbReference type="GO" id="GO:0005891">
    <property type="term" value="C:voltage-gated calcium channel complex"/>
    <property type="evidence" value="ECO:0007669"/>
    <property type="project" value="TreeGrafter"/>
</dbReference>
<evidence type="ECO:0000256" key="13">
    <source>
        <dbReference type="ARBA" id="ARBA00023157"/>
    </source>
</evidence>
<keyword evidence="6" id="KW-0479">Metal-binding</keyword>
<keyword evidence="2" id="KW-0813">Transport</keyword>
<evidence type="ECO:0000256" key="10">
    <source>
        <dbReference type="ARBA" id="ARBA00022989"/>
    </source>
</evidence>
<evidence type="ECO:0000256" key="15">
    <source>
        <dbReference type="ARBA" id="ARBA00023303"/>
    </source>
</evidence>
<keyword evidence="9" id="KW-0851">Voltage-gated channel</keyword>
<keyword evidence="5" id="KW-0812">Transmembrane</keyword>
<evidence type="ECO:0000256" key="7">
    <source>
        <dbReference type="ARBA" id="ARBA00022729"/>
    </source>
</evidence>
<keyword evidence="10" id="KW-1133">Transmembrane helix</keyword>
<keyword evidence="15" id="KW-0407">Ion channel</keyword>
<accession>A0A9P0MXQ2</accession>
<dbReference type="Gene3D" id="3.30.450.20">
    <property type="entry name" value="PAS domain"/>
    <property type="match status" value="1"/>
</dbReference>
<evidence type="ECO:0000256" key="8">
    <source>
        <dbReference type="ARBA" id="ARBA00022837"/>
    </source>
</evidence>
<keyword evidence="14" id="KW-0325">Glycoprotein</keyword>
<dbReference type="InterPro" id="IPR051173">
    <property type="entry name" value="Ca_channel_alpha-2/delta"/>
</dbReference>
<dbReference type="Proteomes" id="UP001153321">
    <property type="component" value="Chromosome 15"/>
</dbReference>
<dbReference type="Pfam" id="PF08473">
    <property type="entry name" value="VGCC_alpha2"/>
    <property type="match status" value="1"/>
</dbReference>
<keyword evidence="7" id="KW-0732">Signal</keyword>
<sequence length="1381" mass="158716">MTGIEPNGVRGARMSGAVAATRRRWRLHSARWARGPPAHTPAITSLPIHANVHATTMKINFIVFIFFVHYSQTVKIKSKNGSINKSDDAIKKYLEKHEEVLLEVTKNKSEVKPVTITDVVNAKIVPVAAKKVKAPPKMIPPDIIQDWANEISQKLYENEAIVVRREVLLKSFSDIKIEIRNGTAIVHKMAEDLEELLSKRAHAAEEIMRRAEELATMEAEPDDSYTFDYSVDLDKVKKKIEQSDLEENQEPLSCRNLRKIKLKNSKHFDADVSLDYSSVHVSAEVFDCAPNVKEHLFWSEGLLSTFQKNYAQDSSMDFQYFCSAQGFLRHYPAALWESMYKLKYTAKDSDKVYDCRLRPWYVSAGGAPRDVLILLDASGSMENSSNQVIAEQFTLALLSALTDDDRVNVLRFNVIIESPISCFNEKLVSANHVNTAAMMAAMNNYKMTNETLMADVLESATRLLQRQRSTPDRPKACQQAIVLLTDSLYDNYTHLMKHLDPGGNIRVFVLWLHDVFGLRDNTRTYGEGLSCERDGYFAELITPFDVTQQVLKILQVLERPLVSQRNQRLTVFSDVYAHVEDPRRGELYWKAKENKEQLNRYKDLRRNKKQLLNSTQLYKDWMYQVNYNRYGHYYEGEDLNYRLQISVSVPVFDYITSENITKKLDEEKQRNSTRTYPVNRLLGVAGVDIPIDHLKLILPYHQIGAGGSLILADHRGNIVIHDNVRHTFDGDILKPGYRTVDLLDLEQPAENHKPRYYPQDWVKFRRTLIIDKDSGNVTMYGKGIYDDGMRAILENRQYYWKRVLNHYTAIVVLPLNNRVHAVPDARFTKELAAEAWKSLSRTDYAVNPDWLYCRHIEPHFETREAEVRHFVKRRSDEANFPMQKLKYLFSPIPPSLFEKTYQCNEDLMAKFCKEAIATDQWAREHEEPDTERDCSTCELGSTTAFFASESGLTRWQQYHATSAHALPPSGSWWPRGPAESWYRRAAASPDTLIIHAPVEPIGKMRISKTRPPPYTIRSEWLTAARTLGSAEHGIIGVAGYHFHPQHLIDLLESVTNFPCPECEDYRARCDGVTWSCVLIDEYGWIVAREGRNLTEEPDEPLREHFASVFPMAMKALLNASVFEMNWIHDYQGVCFPPEDEPLNSAMTLMPSILKSLWRSVGIILRVTQEMVSLIAVLSSSCVTLVSGDTEQEKQKRKKRLWRDYEREKYETLYDDRVLVNRTRFAACDRSRVLYLLQNTTTAQKALKRPPQPCSWPLVAARVPKTNLLLVAVYNNCPFRGKPVNDPLINEQYLEVDPDVKGFRQSSASKLACWRNRVPLPSRPPHVKCYQHNYAREAGYRQCGPWLPDPEEEDAASNITASKTMLAIILIMFLIKQLHQQL</sequence>
<proteinExistence type="predicted"/>
<dbReference type="Gene3D" id="3.40.50.410">
    <property type="entry name" value="von Willebrand factor, type A domain"/>
    <property type="match status" value="1"/>
</dbReference>
<dbReference type="PROSITE" id="PS50234">
    <property type="entry name" value="VWFA"/>
    <property type="match status" value="1"/>
</dbReference>
<dbReference type="InterPro" id="IPR013680">
    <property type="entry name" value="VDCC_a2/dsu"/>
</dbReference>
<evidence type="ECO:0000256" key="12">
    <source>
        <dbReference type="ARBA" id="ARBA00023136"/>
    </source>
</evidence>
<organism evidence="17 18">
    <name type="scientific">Spodoptera littoralis</name>
    <name type="common">Egyptian cotton leafworm</name>
    <dbReference type="NCBI Taxonomy" id="7109"/>
    <lineage>
        <taxon>Eukaryota</taxon>
        <taxon>Metazoa</taxon>
        <taxon>Ecdysozoa</taxon>
        <taxon>Arthropoda</taxon>
        <taxon>Hexapoda</taxon>
        <taxon>Insecta</taxon>
        <taxon>Pterygota</taxon>
        <taxon>Neoptera</taxon>
        <taxon>Endopterygota</taxon>
        <taxon>Lepidoptera</taxon>
        <taxon>Glossata</taxon>
        <taxon>Ditrysia</taxon>
        <taxon>Noctuoidea</taxon>
        <taxon>Noctuidae</taxon>
        <taxon>Amphipyrinae</taxon>
        <taxon>Spodoptera</taxon>
    </lineage>
</organism>
<evidence type="ECO:0000259" key="16">
    <source>
        <dbReference type="PROSITE" id="PS50234"/>
    </source>
</evidence>
<evidence type="ECO:0000256" key="5">
    <source>
        <dbReference type="ARBA" id="ARBA00022692"/>
    </source>
</evidence>
<reference evidence="17" key="1">
    <citation type="submission" date="2022-02" db="EMBL/GenBank/DDBJ databases">
        <authorList>
            <person name="King R."/>
        </authorList>
    </citation>
    <scope>NUCLEOTIDE SEQUENCE</scope>
</reference>
<dbReference type="InterPro" id="IPR013608">
    <property type="entry name" value="VWA_N"/>
</dbReference>
<dbReference type="EMBL" id="LR824546">
    <property type="protein sequence ID" value="CAH1637247.1"/>
    <property type="molecule type" value="Genomic_DNA"/>
</dbReference>
<dbReference type="SMART" id="SM00327">
    <property type="entry name" value="VWA"/>
    <property type="match status" value="1"/>
</dbReference>
<evidence type="ECO:0000256" key="1">
    <source>
        <dbReference type="ARBA" id="ARBA00004479"/>
    </source>
</evidence>
<keyword evidence="11" id="KW-0406">Ion transport</keyword>
<evidence type="ECO:0000256" key="6">
    <source>
        <dbReference type="ARBA" id="ARBA00022723"/>
    </source>
</evidence>
<keyword evidence="4" id="KW-0107">Calcium channel</keyword>
<keyword evidence="18" id="KW-1185">Reference proteome</keyword>
<evidence type="ECO:0000256" key="9">
    <source>
        <dbReference type="ARBA" id="ARBA00022882"/>
    </source>
</evidence>
<evidence type="ECO:0000256" key="4">
    <source>
        <dbReference type="ARBA" id="ARBA00022673"/>
    </source>
</evidence>
<keyword evidence="8" id="KW-0106">Calcium</keyword>
<evidence type="ECO:0000256" key="14">
    <source>
        <dbReference type="ARBA" id="ARBA00023180"/>
    </source>
</evidence>
<dbReference type="SUPFAM" id="SSF53300">
    <property type="entry name" value="vWA-like"/>
    <property type="match status" value="1"/>
</dbReference>